<sequence>MAQDVKQAKHWEDFDWVVWKLEVQDPSQLAGEDPDLDERTQETMTQLAASLGCVFELCVDYDSYDSGTPYYAWWVRLPAAEHTRRGKNGWPLVLDPIREYLDGQVPDGLEWEITPDRELTVDHAASAAMRAAYADVINPFEQALMPLRIDGGADLDPRAKVWKWEEHLLVGTFDLWLCNDPDRPHTWLVVSVGLWTEPQLFNEEPAARVGHFDFTPHHPLLFLPRSPGPATFTARVTGGAFPHKSTSRTKAADAIGVAHQWTANDPAVLAARVRRDLMTLLPHLPTEH</sequence>
<dbReference type="Proteomes" id="UP001601976">
    <property type="component" value="Unassembled WGS sequence"/>
</dbReference>
<dbReference type="RefSeq" id="WP_387899603.1">
    <property type="nucleotide sequence ID" value="NZ_JBIAPK010000017.1"/>
</dbReference>
<evidence type="ECO:0000313" key="1">
    <source>
        <dbReference type="EMBL" id="MFF3343671.1"/>
    </source>
</evidence>
<name>A0ABW6RRV8_9ACTN</name>
<organism evidence="1 2">
    <name type="scientific">Streptomyces flavidovirens</name>
    <dbReference type="NCBI Taxonomy" id="67298"/>
    <lineage>
        <taxon>Bacteria</taxon>
        <taxon>Bacillati</taxon>
        <taxon>Actinomycetota</taxon>
        <taxon>Actinomycetes</taxon>
        <taxon>Kitasatosporales</taxon>
        <taxon>Streptomycetaceae</taxon>
        <taxon>Streptomyces</taxon>
    </lineage>
</organism>
<accession>A0ABW6RRV8</accession>
<comment type="caution">
    <text evidence="1">The sequence shown here is derived from an EMBL/GenBank/DDBJ whole genome shotgun (WGS) entry which is preliminary data.</text>
</comment>
<evidence type="ECO:0000313" key="2">
    <source>
        <dbReference type="Proteomes" id="UP001601976"/>
    </source>
</evidence>
<reference evidence="1 2" key="1">
    <citation type="submission" date="2024-10" db="EMBL/GenBank/DDBJ databases">
        <title>The Natural Products Discovery Center: Release of the First 8490 Sequenced Strains for Exploring Actinobacteria Biosynthetic Diversity.</title>
        <authorList>
            <person name="Kalkreuter E."/>
            <person name="Kautsar S.A."/>
            <person name="Yang D."/>
            <person name="Bader C.D."/>
            <person name="Teijaro C.N."/>
            <person name="Fluegel L."/>
            <person name="Davis C.M."/>
            <person name="Simpson J.R."/>
            <person name="Lauterbach L."/>
            <person name="Steele A.D."/>
            <person name="Gui C."/>
            <person name="Meng S."/>
            <person name="Li G."/>
            <person name="Viehrig K."/>
            <person name="Ye F."/>
            <person name="Su P."/>
            <person name="Kiefer A.F."/>
            <person name="Nichols A."/>
            <person name="Cepeda A.J."/>
            <person name="Yan W."/>
            <person name="Fan B."/>
            <person name="Jiang Y."/>
            <person name="Adhikari A."/>
            <person name="Zheng C.-J."/>
            <person name="Schuster L."/>
            <person name="Cowan T.M."/>
            <person name="Smanski M.J."/>
            <person name="Chevrette M.G."/>
            <person name="De Carvalho L.P.S."/>
            <person name="Shen B."/>
        </authorList>
    </citation>
    <scope>NUCLEOTIDE SEQUENCE [LARGE SCALE GENOMIC DNA]</scope>
    <source>
        <strain evidence="1 2">NPDC003029</strain>
    </source>
</reference>
<gene>
    <name evidence="1" type="ORF">ACFYWW_34150</name>
</gene>
<proteinExistence type="predicted"/>
<dbReference type="EMBL" id="JBIAPK010000017">
    <property type="protein sequence ID" value="MFF3343671.1"/>
    <property type="molecule type" value="Genomic_DNA"/>
</dbReference>
<protein>
    <submittedName>
        <fullName evidence="1">Uncharacterized protein</fullName>
    </submittedName>
</protein>
<keyword evidence="2" id="KW-1185">Reference proteome</keyword>